<proteinExistence type="predicted"/>
<dbReference type="eggNOG" id="ENOG5032YZ5">
    <property type="taxonomic scope" value="Bacteria"/>
</dbReference>
<evidence type="ECO:0000313" key="3">
    <source>
        <dbReference type="Proteomes" id="UP000012019"/>
    </source>
</evidence>
<gene>
    <name evidence="2" type="ORF">MPL1_06884</name>
</gene>
<name>M7PRG3_9GAMM</name>
<dbReference type="PATRIC" id="fig|1286106.3.peg.1381"/>
<feature type="chain" id="PRO_5004083126" description="DUF4124 domain-containing protein" evidence="1">
    <location>
        <begin position="22"/>
        <end position="214"/>
    </location>
</feature>
<accession>M7PRG3</accession>
<keyword evidence="1" id="KW-0732">Signal</keyword>
<dbReference type="PROSITE" id="PS51257">
    <property type="entry name" value="PROKAR_LIPOPROTEIN"/>
    <property type="match status" value="1"/>
</dbReference>
<comment type="caution">
    <text evidence="2">The sequence shown here is derived from an EMBL/GenBank/DDBJ whole genome shotgun (WGS) entry which is preliminary data.</text>
</comment>
<evidence type="ECO:0008006" key="4">
    <source>
        <dbReference type="Google" id="ProtNLM"/>
    </source>
</evidence>
<sequence length="214" mass="23398">MLGAMKSAISLIFLMCSCVYAETAIYRSVDETGAVLFSDQQLPGAERVIVEVIPGYSPVPVPRDLFDATDETSDQFDDQLITDLSPDYILSIVNPVDDESVWINDGNVEVNVLIQPELQQQLGHMVQLTLNGRLVGAPVPTNNFVLQHLDRGSHELMATVIDEQGDVIASSETIVFHLHRATVQQQQQNQQQFAPQGITGFPTVPGFNAQPAAP</sequence>
<protein>
    <recommendedName>
        <fullName evidence="4">DUF4124 domain-containing protein</fullName>
    </recommendedName>
</protein>
<dbReference type="EMBL" id="APHR01000035">
    <property type="protein sequence ID" value="EMR13029.1"/>
    <property type="molecule type" value="Genomic_DNA"/>
</dbReference>
<keyword evidence="3" id="KW-1185">Reference proteome</keyword>
<dbReference type="STRING" id="1286106.MPL1_06884"/>
<dbReference type="AlphaFoldDB" id="M7PRG3"/>
<feature type="signal peptide" evidence="1">
    <location>
        <begin position="1"/>
        <end position="21"/>
    </location>
</feature>
<evidence type="ECO:0000256" key="1">
    <source>
        <dbReference type="SAM" id="SignalP"/>
    </source>
</evidence>
<reference evidence="2 3" key="1">
    <citation type="journal article" date="2013" name="Genome Announc.">
        <title>Draft Genome Sequence of Methylophaga lonarensis MPLT, a Haloalkaliphilic (Non-Methane-Utilizing) Methylotroph.</title>
        <authorList>
            <person name="Shetty S.A."/>
            <person name="Marathe N.P."/>
            <person name="Munot H."/>
            <person name="Antony C.P."/>
            <person name="Dhotre D.P."/>
            <person name="Murrell J.C."/>
            <person name="Shouche Y.S."/>
        </authorList>
    </citation>
    <scope>NUCLEOTIDE SEQUENCE [LARGE SCALE GENOMIC DNA]</scope>
    <source>
        <strain evidence="2 3">MPL</strain>
    </source>
</reference>
<evidence type="ECO:0000313" key="2">
    <source>
        <dbReference type="EMBL" id="EMR13029.1"/>
    </source>
</evidence>
<organism evidence="2 3">
    <name type="scientific">Methylophaga lonarensis MPL</name>
    <dbReference type="NCBI Taxonomy" id="1286106"/>
    <lineage>
        <taxon>Bacteria</taxon>
        <taxon>Pseudomonadati</taxon>
        <taxon>Pseudomonadota</taxon>
        <taxon>Gammaproteobacteria</taxon>
        <taxon>Thiotrichales</taxon>
        <taxon>Piscirickettsiaceae</taxon>
        <taxon>Methylophaga</taxon>
    </lineage>
</organism>
<dbReference type="Proteomes" id="UP000012019">
    <property type="component" value="Unassembled WGS sequence"/>
</dbReference>